<dbReference type="GO" id="GO:0006002">
    <property type="term" value="P:fructose 6-phosphate metabolic process"/>
    <property type="evidence" value="ECO:0007669"/>
    <property type="project" value="InterPro"/>
</dbReference>
<keyword evidence="14" id="KW-1185">Reference proteome</keyword>
<evidence type="ECO:0000256" key="6">
    <source>
        <dbReference type="ARBA" id="ARBA00022777"/>
    </source>
</evidence>
<evidence type="ECO:0000313" key="13">
    <source>
        <dbReference type="EMBL" id="WZN62161.1"/>
    </source>
</evidence>
<dbReference type="InterPro" id="IPR000023">
    <property type="entry name" value="Phosphofructokinase_dom"/>
</dbReference>
<dbReference type="InterPro" id="IPR035966">
    <property type="entry name" value="PKF_sf"/>
</dbReference>
<dbReference type="PRINTS" id="PR00476">
    <property type="entry name" value="PHFRCTKINASE"/>
</dbReference>
<feature type="region of interest" description="Disordered" evidence="11">
    <location>
        <begin position="1"/>
        <end position="34"/>
    </location>
</feature>
<accession>A0AAX4P8H8</accession>
<dbReference type="AlphaFoldDB" id="A0AAX4P8H8"/>
<comment type="function">
    <text evidence="2">Catalyzes the phosphorylation of D-fructose 6-phosphate to fructose 1,6-bisphosphate by ATP, the first committing step of glycolysis.</text>
</comment>
<evidence type="ECO:0000256" key="1">
    <source>
        <dbReference type="ARBA" id="ARBA00001946"/>
    </source>
</evidence>
<dbReference type="Gene3D" id="3.40.50.450">
    <property type="match status" value="1"/>
</dbReference>
<sequence>MLLSSRHASRGRATAVVRESTPLPSRLGAGQRLGRSDRRRWRCRVSAKDGSDVGEDEEVRMEKAKSVTKSVTPLGSYETDLEDVLQCNNLWDKLPPIPSPISEFTNNNSLQGFVSNRDRVAISSLFHGSSDSIGATCGGASIYDAQEEICIPISAWAYRAGARKNIHFNPKTVKAAIVTCGGLCPGLNDVVRGIVQTLYQYGVKEGNILGVRYGFRGFYAYENQPISLTMREVDGIQRKGGTLLGTSRGGADMDKICDSIMERGINMVFVIGGNGGNAGASALQRKCAERDYPCAVVGVPKSIDNDILVIDKTFGFDTACQEGVKAINAAYVEASSAFRGVGLVKLMGRQSGFIAMNSSLASGEVDVCLIPETKFDLEGEAGLLSHIERTLEQKGHCVVVVAEGAYQDEISNISEKDASGNPVLEDVGRYLRDEIKRYFSSDKGRKSVDLKYIDPTYMIRAVETNTSDKIYCYVLAQGAVHAAFAGFTGVTVGMVNTHTAYFPIDLIVSSARRVDIGGKTWQRLMSATMQPSLLNKK</sequence>
<evidence type="ECO:0000256" key="2">
    <source>
        <dbReference type="ARBA" id="ARBA00002659"/>
    </source>
</evidence>
<keyword evidence="8" id="KW-0460">Magnesium</keyword>
<comment type="cofactor">
    <cofactor evidence="1">
        <name>Mg(2+)</name>
        <dbReference type="ChEBI" id="CHEBI:18420"/>
    </cofactor>
</comment>
<name>A0AAX4P8H8_9CHLO</name>
<evidence type="ECO:0000259" key="12">
    <source>
        <dbReference type="Pfam" id="PF00365"/>
    </source>
</evidence>
<evidence type="ECO:0000256" key="11">
    <source>
        <dbReference type="SAM" id="MobiDB-lite"/>
    </source>
</evidence>
<keyword evidence="5" id="KW-0547">Nucleotide-binding</keyword>
<organism evidence="13 14">
    <name type="scientific">Chloropicon roscoffensis</name>
    <dbReference type="NCBI Taxonomy" id="1461544"/>
    <lineage>
        <taxon>Eukaryota</taxon>
        <taxon>Viridiplantae</taxon>
        <taxon>Chlorophyta</taxon>
        <taxon>Chloropicophyceae</taxon>
        <taxon>Chloropicales</taxon>
        <taxon>Chloropicaceae</taxon>
        <taxon>Chloropicon</taxon>
    </lineage>
</organism>
<keyword evidence="4" id="KW-0479">Metal-binding</keyword>
<evidence type="ECO:0000313" key="14">
    <source>
        <dbReference type="Proteomes" id="UP001472866"/>
    </source>
</evidence>
<evidence type="ECO:0000256" key="4">
    <source>
        <dbReference type="ARBA" id="ARBA00022723"/>
    </source>
</evidence>
<dbReference type="GO" id="GO:0046872">
    <property type="term" value="F:metal ion binding"/>
    <property type="evidence" value="ECO:0007669"/>
    <property type="project" value="UniProtKB-KW"/>
</dbReference>
<keyword evidence="3" id="KW-0808">Transferase</keyword>
<protein>
    <submittedName>
        <fullName evidence="13">ATP-dependent 6-phosphofructokinase</fullName>
    </submittedName>
</protein>
<dbReference type="Pfam" id="PF00365">
    <property type="entry name" value="PFK"/>
    <property type="match status" value="1"/>
</dbReference>
<evidence type="ECO:0000256" key="3">
    <source>
        <dbReference type="ARBA" id="ARBA00022679"/>
    </source>
</evidence>
<evidence type="ECO:0000256" key="9">
    <source>
        <dbReference type="ARBA" id="ARBA00023152"/>
    </source>
</evidence>
<keyword evidence="9" id="KW-0324">Glycolysis</keyword>
<keyword evidence="7" id="KW-0067">ATP-binding</keyword>
<dbReference type="InterPro" id="IPR022953">
    <property type="entry name" value="ATP_PFK"/>
</dbReference>
<reference evidence="13 14" key="1">
    <citation type="submission" date="2024-03" db="EMBL/GenBank/DDBJ databases">
        <title>Complete genome sequence of the green alga Chloropicon roscoffensis RCC1871.</title>
        <authorList>
            <person name="Lemieux C."/>
            <person name="Pombert J.-F."/>
            <person name="Otis C."/>
            <person name="Turmel M."/>
        </authorList>
    </citation>
    <scope>NUCLEOTIDE SEQUENCE [LARGE SCALE GENOMIC DNA]</scope>
    <source>
        <strain evidence="13 14">RCC1871</strain>
    </source>
</reference>
<keyword evidence="6" id="KW-0418">Kinase</keyword>
<dbReference type="InterPro" id="IPR050929">
    <property type="entry name" value="PFKA"/>
</dbReference>
<gene>
    <name evidence="13" type="ORF">HKI87_05g36970</name>
</gene>
<evidence type="ECO:0000256" key="10">
    <source>
        <dbReference type="ARBA" id="ARBA00048070"/>
    </source>
</evidence>
<evidence type="ECO:0000256" key="5">
    <source>
        <dbReference type="ARBA" id="ARBA00022741"/>
    </source>
</evidence>
<proteinExistence type="predicted"/>
<dbReference type="GO" id="GO:0005737">
    <property type="term" value="C:cytoplasm"/>
    <property type="evidence" value="ECO:0007669"/>
    <property type="project" value="UniProtKB-ARBA"/>
</dbReference>
<dbReference type="Proteomes" id="UP001472866">
    <property type="component" value="Chromosome 05"/>
</dbReference>
<dbReference type="EMBL" id="CP151505">
    <property type="protein sequence ID" value="WZN62161.1"/>
    <property type="molecule type" value="Genomic_DNA"/>
</dbReference>
<dbReference type="SUPFAM" id="SSF53784">
    <property type="entry name" value="Phosphofructokinase"/>
    <property type="match status" value="1"/>
</dbReference>
<feature type="domain" description="Phosphofructokinase" evidence="12">
    <location>
        <begin position="175"/>
        <end position="482"/>
    </location>
</feature>
<dbReference type="FunFam" id="3.40.50.450:FF:000002">
    <property type="entry name" value="ATP-dependent 6-phosphofructokinase"/>
    <property type="match status" value="1"/>
</dbReference>
<evidence type="ECO:0000256" key="7">
    <source>
        <dbReference type="ARBA" id="ARBA00022840"/>
    </source>
</evidence>
<comment type="catalytic activity">
    <reaction evidence="10">
        <text>beta-D-fructose 6-phosphate + ATP = beta-D-fructose 1,6-bisphosphate + ADP + H(+)</text>
        <dbReference type="Rhea" id="RHEA:16109"/>
        <dbReference type="ChEBI" id="CHEBI:15378"/>
        <dbReference type="ChEBI" id="CHEBI:30616"/>
        <dbReference type="ChEBI" id="CHEBI:32966"/>
        <dbReference type="ChEBI" id="CHEBI:57634"/>
        <dbReference type="ChEBI" id="CHEBI:456216"/>
        <dbReference type="EC" id="2.7.1.11"/>
    </reaction>
</comment>
<evidence type="ECO:0000256" key="8">
    <source>
        <dbReference type="ARBA" id="ARBA00022842"/>
    </source>
</evidence>
<dbReference type="GO" id="GO:0005524">
    <property type="term" value="F:ATP binding"/>
    <property type="evidence" value="ECO:0007669"/>
    <property type="project" value="UniProtKB-KW"/>
</dbReference>
<dbReference type="GO" id="GO:0003872">
    <property type="term" value="F:6-phosphofructokinase activity"/>
    <property type="evidence" value="ECO:0007669"/>
    <property type="project" value="UniProtKB-EC"/>
</dbReference>
<dbReference type="NCBIfam" id="NF005301">
    <property type="entry name" value="PRK06830.1"/>
    <property type="match status" value="1"/>
</dbReference>
<dbReference type="PANTHER" id="PTHR45770">
    <property type="entry name" value="ATP-DEPENDENT 6-PHOSPHOFRUCTOKINASE 1"/>
    <property type="match status" value="1"/>
</dbReference>